<proteinExistence type="predicted"/>
<evidence type="ECO:0000313" key="2">
    <source>
        <dbReference type="EMBL" id="GIY55633.1"/>
    </source>
</evidence>
<accession>A0AAV4UCZ7</accession>
<evidence type="ECO:0000256" key="1">
    <source>
        <dbReference type="SAM" id="MobiDB-lite"/>
    </source>
</evidence>
<evidence type="ECO:0000313" key="3">
    <source>
        <dbReference type="Proteomes" id="UP001054945"/>
    </source>
</evidence>
<protein>
    <submittedName>
        <fullName evidence="2">Uncharacterized protein</fullName>
    </submittedName>
</protein>
<reference evidence="2 3" key="1">
    <citation type="submission" date="2021-06" db="EMBL/GenBank/DDBJ databases">
        <title>Caerostris extrusa draft genome.</title>
        <authorList>
            <person name="Kono N."/>
            <person name="Arakawa K."/>
        </authorList>
    </citation>
    <scope>NUCLEOTIDE SEQUENCE [LARGE SCALE GENOMIC DNA]</scope>
</reference>
<keyword evidence="3" id="KW-1185">Reference proteome</keyword>
<feature type="region of interest" description="Disordered" evidence="1">
    <location>
        <begin position="1"/>
        <end position="47"/>
    </location>
</feature>
<dbReference type="EMBL" id="BPLR01012660">
    <property type="protein sequence ID" value="GIY55633.1"/>
    <property type="molecule type" value="Genomic_DNA"/>
</dbReference>
<comment type="caution">
    <text evidence="2">The sequence shown here is derived from an EMBL/GenBank/DDBJ whole genome shotgun (WGS) entry which is preliminary data.</text>
</comment>
<organism evidence="2 3">
    <name type="scientific">Caerostris extrusa</name>
    <name type="common">Bark spider</name>
    <name type="synonym">Caerostris bankana</name>
    <dbReference type="NCBI Taxonomy" id="172846"/>
    <lineage>
        <taxon>Eukaryota</taxon>
        <taxon>Metazoa</taxon>
        <taxon>Ecdysozoa</taxon>
        <taxon>Arthropoda</taxon>
        <taxon>Chelicerata</taxon>
        <taxon>Arachnida</taxon>
        <taxon>Araneae</taxon>
        <taxon>Araneomorphae</taxon>
        <taxon>Entelegynae</taxon>
        <taxon>Araneoidea</taxon>
        <taxon>Araneidae</taxon>
        <taxon>Caerostris</taxon>
    </lineage>
</organism>
<dbReference type="AlphaFoldDB" id="A0AAV4UCZ7"/>
<sequence>MTERDKVRDASSLGKQAATGMREAAPNFSQQQRLSELPPPRVAGKRRCPNLRRDANLLDHVWTCPSAFIRLDDRTQQIMERSPRMRPPLR</sequence>
<name>A0AAV4UCZ7_CAEEX</name>
<gene>
    <name evidence="2" type="ORF">CEXT_755141</name>
</gene>
<dbReference type="Proteomes" id="UP001054945">
    <property type="component" value="Unassembled WGS sequence"/>
</dbReference>